<dbReference type="Pfam" id="PF06477">
    <property type="entry name" value="DUF1091"/>
    <property type="match status" value="1"/>
</dbReference>
<evidence type="ECO:0000313" key="3">
    <source>
        <dbReference type="RefSeq" id="XP_023168128.2"/>
    </source>
</evidence>
<dbReference type="Gene3D" id="2.70.220.10">
    <property type="entry name" value="Ganglioside GM2 activator"/>
    <property type="match status" value="1"/>
</dbReference>
<dbReference type="InterPro" id="IPR036846">
    <property type="entry name" value="GM2-AP_sf"/>
</dbReference>
<dbReference type="PANTHER" id="PTHR20898:SF0">
    <property type="entry name" value="DAEDALUS ON 3-RELATED"/>
    <property type="match status" value="1"/>
</dbReference>
<dbReference type="Proteomes" id="UP000504633">
    <property type="component" value="Unplaced"/>
</dbReference>
<dbReference type="SUPFAM" id="SSF63707">
    <property type="entry name" value="Ganglioside M2 (gm2) activator"/>
    <property type="match status" value="1"/>
</dbReference>
<reference evidence="3" key="1">
    <citation type="submission" date="2025-08" db="UniProtKB">
        <authorList>
            <consortium name="RefSeq"/>
        </authorList>
    </citation>
    <scope>IDENTIFICATION</scope>
    <source>
        <strain evidence="3">15085-1641.00</strain>
        <tissue evidence="3">Whole body</tissue>
    </source>
</reference>
<dbReference type="KEGG" id="dhe:111597561"/>
<gene>
    <name evidence="3" type="primary">LOC111597561</name>
</gene>
<name>A0A6J1LPW6_DROHY</name>
<protein>
    <submittedName>
        <fullName evidence="3">Uncharacterized protein LOC111597561</fullName>
    </submittedName>
</protein>
<organism evidence="2 3">
    <name type="scientific">Drosophila hydei</name>
    <name type="common">Fruit fly</name>
    <dbReference type="NCBI Taxonomy" id="7224"/>
    <lineage>
        <taxon>Eukaryota</taxon>
        <taxon>Metazoa</taxon>
        <taxon>Ecdysozoa</taxon>
        <taxon>Arthropoda</taxon>
        <taxon>Hexapoda</taxon>
        <taxon>Insecta</taxon>
        <taxon>Pterygota</taxon>
        <taxon>Neoptera</taxon>
        <taxon>Endopterygota</taxon>
        <taxon>Diptera</taxon>
        <taxon>Brachycera</taxon>
        <taxon>Muscomorpha</taxon>
        <taxon>Ephydroidea</taxon>
        <taxon>Drosophilidae</taxon>
        <taxon>Drosophila</taxon>
    </lineage>
</organism>
<dbReference type="InterPro" id="IPR010512">
    <property type="entry name" value="DUF1091"/>
</dbReference>
<proteinExistence type="predicted"/>
<dbReference type="PANTHER" id="PTHR20898">
    <property type="entry name" value="DAEDALUS ON 3-RELATED-RELATED"/>
    <property type="match status" value="1"/>
</dbReference>
<dbReference type="OMA" id="TYNVNLC"/>
<dbReference type="RefSeq" id="XP_023168128.2">
    <property type="nucleotide sequence ID" value="XM_023312360.2"/>
</dbReference>
<keyword evidence="1" id="KW-0732">Signal</keyword>
<sequence>MDDAPVALSPNRPVAHSFRRLVVLDGRVSNDKRRNDSSAFIKQQDTQELQEELYVRLLLHAHPNAFNSLHFRKVLTKFGPKYASNYAARISPDQLTINLTLDIMKPLTVDVWAKVSIGQREAKNSYRNIFAYNMNLCNLIGKGKGMNVFQIWVQNIYRYTNMPRHCPIPEGNYYWRELRPDKDSIPAFIMSGHFRIDAMFYMRDWSNDMLTNTSMFVDIKMK</sequence>
<evidence type="ECO:0000256" key="1">
    <source>
        <dbReference type="ARBA" id="ARBA00022729"/>
    </source>
</evidence>
<dbReference type="GeneID" id="111597561"/>
<dbReference type="OrthoDB" id="8021351at2759"/>
<evidence type="ECO:0000313" key="2">
    <source>
        <dbReference type="Proteomes" id="UP000504633"/>
    </source>
</evidence>
<dbReference type="AlphaFoldDB" id="A0A6J1LPW6"/>
<dbReference type="SMART" id="SM00697">
    <property type="entry name" value="DM8"/>
    <property type="match status" value="1"/>
</dbReference>
<keyword evidence="2" id="KW-1185">Reference proteome</keyword>
<accession>A0A6J1LPW6</accession>